<gene>
    <name evidence="2" type="ORF">Q7C36_017034</name>
</gene>
<feature type="compositionally biased region" description="Polar residues" evidence="1">
    <location>
        <begin position="133"/>
        <end position="145"/>
    </location>
</feature>
<organism evidence="2 3">
    <name type="scientific">Tachysurus vachellii</name>
    <name type="common">Darkbarbel catfish</name>
    <name type="synonym">Pelteobagrus vachellii</name>
    <dbReference type="NCBI Taxonomy" id="175792"/>
    <lineage>
        <taxon>Eukaryota</taxon>
        <taxon>Metazoa</taxon>
        <taxon>Chordata</taxon>
        <taxon>Craniata</taxon>
        <taxon>Vertebrata</taxon>
        <taxon>Euteleostomi</taxon>
        <taxon>Actinopterygii</taxon>
        <taxon>Neopterygii</taxon>
        <taxon>Teleostei</taxon>
        <taxon>Ostariophysi</taxon>
        <taxon>Siluriformes</taxon>
        <taxon>Bagridae</taxon>
        <taxon>Tachysurus</taxon>
    </lineage>
</organism>
<reference evidence="2" key="1">
    <citation type="submission" date="2023-08" db="EMBL/GenBank/DDBJ databases">
        <title>Pelteobagrus vachellii genome.</title>
        <authorList>
            <person name="Liu H."/>
        </authorList>
    </citation>
    <scope>NUCLEOTIDE SEQUENCE</scope>
    <source>
        <strain evidence="2">PRFRI_2022a</strain>
        <tissue evidence="2">Muscle</tissue>
    </source>
</reference>
<dbReference type="EMBL" id="JAVHJS010000018">
    <property type="protein sequence ID" value="KAK2829044.1"/>
    <property type="molecule type" value="Genomic_DNA"/>
</dbReference>
<dbReference type="Proteomes" id="UP001187315">
    <property type="component" value="Unassembled WGS sequence"/>
</dbReference>
<comment type="caution">
    <text evidence="2">The sequence shown here is derived from an EMBL/GenBank/DDBJ whole genome shotgun (WGS) entry which is preliminary data.</text>
</comment>
<proteinExistence type="predicted"/>
<accession>A0AA88S7Z4</accession>
<sequence length="214" mass="23523">MASAHFSLSLQQICQSCSETSLISPACSAWHSNPTYRGHAGASDGRSSAAQPTQAKTRHRPQPFQLFQQPRDTKCAPSLGELEKAVGRRQAEILSLRRHAHKDPAVACSHHTLSILSPRRLTVSETEGDFQRLSESTSQLLSASLSPGKGTGREGKKKKRRLDSLDSNDTRECARMTANQKTACGSTRVEMEIGAETGLRVRLWLWNFPGSQQK</sequence>
<feature type="compositionally biased region" description="Polar residues" evidence="1">
    <location>
        <begin position="45"/>
        <end position="55"/>
    </location>
</feature>
<evidence type="ECO:0000313" key="2">
    <source>
        <dbReference type="EMBL" id="KAK2829044.1"/>
    </source>
</evidence>
<evidence type="ECO:0000313" key="3">
    <source>
        <dbReference type="Proteomes" id="UP001187315"/>
    </source>
</evidence>
<protein>
    <submittedName>
        <fullName evidence="2">Uncharacterized protein</fullName>
    </submittedName>
</protein>
<feature type="region of interest" description="Disordered" evidence="1">
    <location>
        <begin position="133"/>
        <end position="168"/>
    </location>
</feature>
<name>A0AA88S7Z4_TACVA</name>
<evidence type="ECO:0000256" key="1">
    <source>
        <dbReference type="SAM" id="MobiDB-lite"/>
    </source>
</evidence>
<feature type="region of interest" description="Disordered" evidence="1">
    <location>
        <begin position="37"/>
        <end position="62"/>
    </location>
</feature>
<keyword evidence="3" id="KW-1185">Reference proteome</keyword>
<dbReference type="AlphaFoldDB" id="A0AA88S7Z4"/>